<dbReference type="AlphaFoldDB" id="A0A2M7VYJ4"/>
<dbReference type="SUPFAM" id="SSF109604">
    <property type="entry name" value="HD-domain/PDEase-like"/>
    <property type="match status" value="1"/>
</dbReference>
<evidence type="ECO:0000313" key="2">
    <source>
        <dbReference type="EMBL" id="PJA09680.1"/>
    </source>
</evidence>
<dbReference type="InterPro" id="IPR006674">
    <property type="entry name" value="HD_domain"/>
</dbReference>
<gene>
    <name evidence="2" type="ORF">COX68_02260</name>
</gene>
<evidence type="ECO:0000259" key="1">
    <source>
        <dbReference type="PROSITE" id="PS51831"/>
    </source>
</evidence>
<dbReference type="Proteomes" id="UP000228743">
    <property type="component" value="Unassembled WGS sequence"/>
</dbReference>
<accession>A0A2M7VYJ4</accession>
<dbReference type="PANTHER" id="PTHR33594">
    <property type="entry name" value="SUPERFAMILY HYDROLASE, PUTATIVE (AFU_ORTHOLOGUE AFUA_1G03035)-RELATED"/>
    <property type="match status" value="1"/>
</dbReference>
<dbReference type="InterPro" id="IPR003607">
    <property type="entry name" value="HD/PDEase_dom"/>
</dbReference>
<dbReference type="Gene3D" id="1.20.58.1910">
    <property type="match status" value="1"/>
</dbReference>
<reference evidence="3" key="1">
    <citation type="submission" date="2017-09" db="EMBL/GenBank/DDBJ databases">
        <title>Depth-based differentiation of microbial function through sediment-hosted aquifers and enrichment of novel symbionts in the deep terrestrial subsurface.</title>
        <authorList>
            <person name="Probst A.J."/>
            <person name="Ladd B."/>
            <person name="Jarett J.K."/>
            <person name="Geller-Mcgrath D.E."/>
            <person name="Sieber C.M.K."/>
            <person name="Emerson J.B."/>
            <person name="Anantharaman K."/>
            <person name="Thomas B.C."/>
            <person name="Malmstrom R."/>
            <person name="Stieglmeier M."/>
            <person name="Klingl A."/>
            <person name="Woyke T."/>
            <person name="Ryan C.M."/>
            <person name="Banfield J.F."/>
        </authorList>
    </citation>
    <scope>NUCLEOTIDE SEQUENCE [LARGE SCALE GENOMIC DNA]</scope>
</reference>
<protein>
    <submittedName>
        <fullName evidence="2">Phosphohydrolase</fullName>
    </submittedName>
</protein>
<feature type="domain" description="HD" evidence="1">
    <location>
        <begin position="26"/>
        <end position="128"/>
    </location>
</feature>
<sequence length="216" mass="24866">MNKNTIVKKTLDYAKQKLSGEGTGHDFWHVYRVWKMAIYLAKKEKADLFVVQLAALLHDIADWKFNDSEKEGSALSRKWLQVLKVDEAIIIKVCGIIDGVSFKGAGVTNKIKSVEGKVVQDADRLDALGAIGIARTFAYGGYKQREIHNPTIKPKLHKTFSSYKKSQSTSLNHFYEKLLLLKNLMNTKTAKEIAQHRHEFMEQYLREFYQEWEAKK</sequence>
<evidence type="ECO:0000313" key="3">
    <source>
        <dbReference type="Proteomes" id="UP000228743"/>
    </source>
</evidence>
<name>A0A2M7VYJ4_9BACT</name>
<dbReference type="PROSITE" id="PS51831">
    <property type="entry name" value="HD"/>
    <property type="match status" value="1"/>
</dbReference>
<proteinExistence type="predicted"/>
<dbReference type="EMBL" id="PFPX01000057">
    <property type="protein sequence ID" value="PJA09680.1"/>
    <property type="molecule type" value="Genomic_DNA"/>
</dbReference>
<dbReference type="SMART" id="SM00471">
    <property type="entry name" value="HDc"/>
    <property type="match status" value="1"/>
</dbReference>
<dbReference type="GO" id="GO:0016787">
    <property type="term" value="F:hydrolase activity"/>
    <property type="evidence" value="ECO:0007669"/>
    <property type="project" value="UniProtKB-KW"/>
</dbReference>
<keyword evidence="2" id="KW-0378">Hydrolase</keyword>
<dbReference type="Pfam" id="PF01966">
    <property type="entry name" value="HD"/>
    <property type="match status" value="1"/>
</dbReference>
<dbReference type="PANTHER" id="PTHR33594:SF1">
    <property type="entry name" value="HD_PDEASE DOMAIN-CONTAINING PROTEIN"/>
    <property type="match status" value="1"/>
</dbReference>
<dbReference type="Gene3D" id="1.10.472.50">
    <property type="entry name" value="HD-domain/PDEase-like"/>
    <property type="match status" value="1"/>
</dbReference>
<dbReference type="CDD" id="cd00077">
    <property type="entry name" value="HDc"/>
    <property type="match status" value="1"/>
</dbReference>
<organism evidence="2 3">
    <name type="scientific">Candidatus Falkowbacteria bacterium CG_4_10_14_0_2_um_filter_41_15</name>
    <dbReference type="NCBI Taxonomy" id="1974554"/>
    <lineage>
        <taxon>Bacteria</taxon>
        <taxon>Candidatus Falkowiibacteriota</taxon>
    </lineage>
</organism>
<comment type="caution">
    <text evidence="2">The sequence shown here is derived from an EMBL/GenBank/DDBJ whole genome shotgun (WGS) entry which is preliminary data.</text>
</comment>